<sequence>MRTNNHVERINRKLRHEEKARYKWRSRRTIVRFMVLLLDRYWEREKATRSRWLDEAPPIELERGSPKTVPRPRVA</sequence>
<gene>
    <name evidence="1" type="ORF">V5E97_05240</name>
</gene>
<reference evidence="1" key="1">
    <citation type="submission" date="2024-05" db="EMBL/GenBank/DDBJ databases">
        <title>Planctomycetes of the genus Singulisphaera possess chitinolytic capabilities.</title>
        <authorList>
            <person name="Ivanova A."/>
        </authorList>
    </citation>
    <scope>NUCLEOTIDE SEQUENCE</scope>
    <source>
        <strain evidence="1">Ch08T</strain>
    </source>
</reference>
<evidence type="ECO:0008006" key="2">
    <source>
        <dbReference type="Google" id="ProtNLM"/>
    </source>
</evidence>
<organism evidence="1">
    <name type="scientific">Singulisphaera sp. Ch08</name>
    <dbReference type="NCBI Taxonomy" id="3120278"/>
    <lineage>
        <taxon>Bacteria</taxon>
        <taxon>Pseudomonadati</taxon>
        <taxon>Planctomycetota</taxon>
        <taxon>Planctomycetia</taxon>
        <taxon>Isosphaerales</taxon>
        <taxon>Isosphaeraceae</taxon>
        <taxon>Singulisphaera</taxon>
    </lineage>
</organism>
<accession>A0AAU7CK72</accession>
<evidence type="ECO:0000313" key="1">
    <source>
        <dbReference type="EMBL" id="XBH05424.1"/>
    </source>
</evidence>
<name>A0AAU7CK72_9BACT</name>
<dbReference type="EMBL" id="CP155447">
    <property type="protein sequence ID" value="XBH05424.1"/>
    <property type="molecule type" value="Genomic_DNA"/>
</dbReference>
<proteinExistence type="predicted"/>
<protein>
    <recommendedName>
        <fullName evidence="2">Transposase</fullName>
    </recommendedName>
</protein>
<dbReference type="AlphaFoldDB" id="A0AAU7CK72"/>
<dbReference type="RefSeq" id="WP_406698243.1">
    <property type="nucleotide sequence ID" value="NZ_CP155447.1"/>
</dbReference>